<dbReference type="Proteomes" id="UP000280417">
    <property type="component" value="Unassembled WGS sequence"/>
</dbReference>
<comment type="caution">
    <text evidence="1">The sequence shown here is derived from an EMBL/GenBank/DDBJ whole genome shotgun (WGS) entry which is preliminary data.</text>
</comment>
<organism evidence="1 2">
    <name type="scientific">Aerophobetes bacterium</name>
    <dbReference type="NCBI Taxonomy" id="2030807"/>
    <lineage>
        <taxon>Bacteria</taxon>
        <taxon>Candidatus Aerophobota</taxon>
    </lineage>
</organism>
<sequence length="383" mass="44204">MRRKRRYVVATVVQTNYPLEGVYKIREYTLYPCSLLVRNVGILRKSPHLPLSYFIIAVNTTIPEEDPMQLAKEWYKSIGLPEKKATFLAEHEYRMCIDPQYRSNYIAQIGIGKEFEVLYRQIDPWRNMATLIGREQIEGFVAWLSCLTRSWMKPYCESAGNYMHSIICTLSVQEFRKEGFKKLEEDAYLKIEETKKGDFIDIERPDFVGSILAGTLKLPSDSLILTAKLLSMDEAKKEKFLNACYAYAFALDRMAISPSLSIIGLVSAIDALKPKGIGSKKWFESFGEDLLNNYSGLLSEYQKKILRSLGKIYRDKRSKFVHAALCGKETYTRSLLLGALHDIVKRDFKSLDFGVELEELSKLINVYLIKWLEDNTEGKRRKE</sequence>
<name>A0A662D847_UNCAE</name>
<evidence type="ECO:0000313" key="1">
    <source>
        <dbReference type="EMBL" id="RLE11954.1"/>
    </source>
</evidence>
<evidence type="ECO:0008006" key="3">
    <source>
        <dbReference type="Google" id="ProtNLM"/>
    </source>
</evidence>
<gene>
    <name evidence="1" type="ORF">DRJ04_07075</name>
</gene>
<accession>A0A662D847</accession>
<dbReference type="EMBL" id="QMQA01000205">
    <property type="protein sequence ID" value="RLE11954.1"/>
    <property type="molecule type" value="Genomic_DNA"/>
</dbReference>
<reference evidence="1 2" key="1">
    <citation type="submission" date="2018-06" db="EMBL/GenBank/DDBJ databases">
        <title>Extensive metabolic versatility and redundancy in microbially diverse, dynamic hydrothermal sediments.</title>
        <authorList>
            <person name="Dombrowski N."/>
            <person name="Teske A."/>
            <person name="Baker B.J."/>
        </authorList>
    </citation>
    <scope>NUCLEOTIDE SEQUENCE [LARGE SCALE GENOMIC DNA]</scope>
    <source>
        <strain evidence="1">B3_G15</strain>
    </source>
</reference>
<evidence type="ECO:0000313" key="2">
    <source>
        <dbReference type="Proteomes" id="UP000280417"/>
    </source>
</evidence>
<dbReference type="AlphaFoldDB" id="A0A662D847"/>
<proteinExistence type="predicted"/>
<protein>
    <recommendedName>
        <fullName evidence="3">Apea-like HEPN domain-containing protein</fullName>
    </recommendedName>
</protein>